<feature type="transmembrane region" description="Helical" evidence="6">
    <location>
        <begin position="318"/>
        <end position="339"/>
    </location>
</feature>
<feature type="transmembrane region" description="Helical" evidence="6">
    <location>
        <begin position="140"/>
        <end position="163"/>
    </location>
</feature>
<proteinExistence type="predicted"/>
<dbReference type="GO" id="GO:0005886">
    <property type="term" value="C:plasma membrane"/>
    <property type="evidence" value="ECO:0007669"/>
    <property type="project" value="UniProtKB-SubCell"/>
</dbReference>
<feature type="transmembrane region" description="Helical" evidence="6">
    <location>
        <begin position="38"/>
        <end position="60"/>
    </location>
</feature>
<gene>
    <name evidence="7" type="ORF">UFOPK2579_02091</name>
</gene>
<evidence type="ECO:0000256" key="1">
    <source>
        <dbReference type="ARBA" id="ARBA00004651"/>
    </source>
</evidence>
<reference evidence="7" key="1">
    <citation type="submission" date="2020-05" db="EMBL/GenBank/DDBJ databases">
        <authorList>
            <person name="Chiriac C."/>
            <person name="Salcher M."/>
            <person name="Ghai R."/>
            <person name="Kavagutti S V."/>
        </authorList>
    </citation>
    <scope>NUCLEOTIDE SEQUENCE</scope>
</reference>
<feature type="transmembrane region" description="Helical" evidence="6">
    <location>
        <begin position="7"/>
        <end position="26"/>
    </location>
</feature>
<protein>
    <submittedName>
        <fullName evidence="7">Unannotated protein</fullName>
    </submittedName>
</protein>
<dbReference type="AlphaFoldDB" id="A0A6J6RK39"/>
<feature type="transmembrane region" description="Helical" evidence="6">
    <location>
        <begin position="81"/>
        <end position="103"/>
    </location>
</feature>
<keyword evidence="4 6" id="KW-1133">Transmembrane helix</keyword>
<dbReference type="PANTHER" id="PTHR30250">
    <property type="entry name" value="PST FAMILY PREDICTED COLANIC ACID TRANSPORTER"/>
    <property type="match status" value="1"/>
</dbReference>
<comment type="subcellular location">
    <subcellularLocation>
        <location evidence="1">Cell membrane</location>
        <topology evidence="1">Multi-pass membrane protein</topology>
    </subcellularLocation>
</comment>
<feature type="transmembrane region" description="Helical" evidence="6">
    <location>
        <begin position="282"/>
        <end position="306"/>
    </location>
</feature>
<keyword evidence="2" id="KW-1003">Cell membrane</keyword>
<feature type="transmembrane region" description="Helical" evidence="6">
    <location>
        <begin position="443"/>
        <end position="466"/>
    </location>
</feature>
<evidence type="ECO:0000256" key="2">
    <source>
        <dbReference type="ARBA" id="ARBA00022475"/>
    </source>
</evidence>
<feature type="transmembrane region" description="Helical" evidence="6">
    <location>
        <begin position="234"/>
        <end position="261"/>
    </location>
</feature>
<accession>A0A6J6RK39</accession>
<feature type="transmembrane region" description="Helical" evidence="6">
    <location>
        <begin position="379"/>
        <end position="401"/>
    </location>
</feature>
<evidence type="ECO:0000256" key="6">
    <source>
        <dbReference type="SAM" id="Phobius"/>
    </source>
</evidence>
<evidence type="ECO:0000256" key="5">
    <source>
        <dbReference type="ARBA" id="ARBA00023136"/>
    </source>
</evidence>
<feature type="transmembrane region" description="Helical" evidence="6">
    <location>
        <begin position="109"/>
        <end position="128"/>
    </location>
</feature>
<keyword evidence="5 6" id="KW-0472">Membrane</keyword>
<keyword evidence="3 6" id="KW-0812">Transmembrane</keyword>
<sequence>MGQTAAVYVLVGIAQRSLALLILPFVTRVLSPGDYGRVSIVVTVLTLVGVIFAASLEVPLFRALARGGGGDIVRWSRAYTVYWLPGTCVLLATLLGVLDVIGVAPQARLWAIELASAGLVAALTYFGLPILRATDQLARYFILAAGWMACLVGTKLLFLGWLLPGPIGWVTSDLVSAGFAWLMVVLLVRAPVSDPAAPRPADEPRSPWALVRMCAPLVPHRLSFWALTSLSRPALVLVVSISAVGLFSFAVSVAAISMLLLAELNRSVLLEYSRETFPAPTASTGTIVVVQATAAVAIPALLALGVSLTGTLLVGSDYYTAIPIVGLLLLGQVAYGIYLIPMNFLVQTAGLFKWSSLASVFGAAVILGSILLAGSQGSLRLVAVGNSIGYAAMCVAAFVLVRIAGLQISWRRCVPALPVVLLLVGALVTGVVATAVFPDPARFGWAGVGVAMVTVAGAISLGPVVGQRVNRIMAGRLRRP</sequence>
<feature type="transmembrane region" description="Helical" evidence="6">
    <location>
        <begin position="413"/>
        <end position="437"/>
    </location>
</feature>
<evidence type="ECO:0000313" key="7">
    <source>
        <dbReference type="EMBL" id="CAB4722693.1"/>
    </source>
</evidence>
<evidence type="ECO:0000256" key="4">
    <source>
        <dbReference type="ARBA" id="ARBA00022989"/>
    </source>
</evidence>
<dbReference type="InterPro" id="IPR050833">
    <property type="entry name" value="Poly_Biosynth_Transport"/>
</dbReference>
<feature type="transmembrane region" description="Helical" evidence="6">
    <location>
        <begin position="351"/>
        <end position="373"/>
    </location>
</feature>
<organism evidence="7">
    <name type="scientific">freshwater metagenome</name>
    <dbReference type="NCBI Taxonomy" id="449393"/>
    <lineage>
        <taxon>unclassified sequences</taxon>
        <taxon>metagenomes</taxon>
        <taxon>ecological metagenomes</taxon>
    </lineage>
</organism>
<evidence type="ECO:0000256" key="3">
    <source>
        <dbReference type="ARBA" id="ARBA00022692"/>
    </source>
</evidence>
<dbReference type="PANTHER" id="PTHR30250:SF11">
    <property type="entry name" value="O-ANTIGEN TRANSPORTER-RELATED"/>
    <property type="match status" value="1"/>
</dbReference>
<name>A0A6J6RK39_9ZZZZ</name>
<dbReference type="EMBL" id="CAEZXR010000282">
    <property type="protein sequence ID" value="CAB4722693.1"/>
    <property type="molecule type" value="Genomic_DNA"/>
</dbReference>